<proteinExistence type="predicted"/>
<name>A0ABY6LA90_9ARAC</name>
<reference evidence="1 2" key="1">
    <citation type="submission" date="2022-01" db="EMBL/GenBank/DDBJ databases">
        <title>A chromosomal length assembly of Cordylochernes scorpioides.</title>
        <authorList>
            <person name="Zeh D."/>
            <person name="Zeh J."/>
        </authorList>
    </citation>
    <scope>NUCLEOTIDE SEQUENCE [LARGE SCALE GENOMIC DNA]</scope>
    <source>
        <strain evidence="1">IN4F17</strain>
        <tissue evidence="1">Whole Body</tissue>
    </source>
</reference>
<dbReference type="Proteomes" id="UP001235939">
    <property type="component" value="Chromosome 14"/>
</dbReference>
<dbReference type="EMBL" id="CP092876">
    <property type="protein sequence ID" value="UYV76670.1"/>
    <property type="molecule type" value="Genomic_DNA"/>
</dbReference>
<accession>A0ABY6LA90</accession>
<sequence>MSWHCDVIDTGDITRTSQNIYLGDFLSHCFSLYYFLRYISKYPTTPLHRSITCQMTDATLCLIPVKYLGAQHFNELEDGVNEFFAAKELVSTGKN</sequence>
<protein>
    <submittedName>
        <fullName evidence="1">Uncharacterized protein</fullName>
    </submittedName>
</protein>
<evidence type="ECO:0000313" key="2">
    <source>
        <dbReference type="Proteomes" id="UP001235939"/>
    </source>
</evidence>
<evidence type="ECO:0000313" key="1">
    <source>
        <dbReference type="EMBL" id="UYV76670.1"/>
    </source>
</evidence>
<organism evidence="1 2">
    <name type="scientific">Cordylochernes scorpioides</name>
    <dbReference type="NCBI Taxonomy" id="51811"/>
    <lineage>
        <taxon>Eukaryota</taxon>
        <taxon>Metazoa</taxon>
        <taxon>Ecdysozoa</taxon>
        <taxon>Arthropoda</taxon>
        <taxon>Chelicerata</taxon>
        <taxon>Arachnida</taxon>
        <taxon>Pseudoscorpiones</taxon>
        <taxon>Cheliferoidea</taxon>
        <taxon>Chernetidae</taxon>
        <taxon>Cordylochernes</taxon>
    </lineage>
</organism>
<keyword evidence="2" id="KW-1185">Reference proteome</keyword>
<gene>
    <name evidence="1" type="ORF">LAZ67_14001665</name>
</gene>